<keyword evidence="1" id="KW-0472">Membrane</keyword>
<keyword evidence="1" id="KW-0812">Transmembrane</keyword>
<keyword evidence="1" id="KW-1133">Transmembrane helix</keyword>
<evidence type="ECO:0000313" key="2">
    <source>
        <dbReference type="EMBL" id="ETD72851.1"/>
    </source>
</evidence>
<name>V8G9R4_9BURK</name>
<evidence type="ECO:0000256" key="1">
    <source>
        <dbReference type="SAM" id="Phobius"/>
    </source>
</evidence>
<dbReference type="EMBL" id="AYSV01000013">
    <property type="protein sequence ID" value="ETD72851.1"/>
    <property type="molecule type" value="Genomic_DNA"/>
</dbReference>
<evidence type="ECO:0000313" key="3">
    <source>
        <dbReference type="Proteomes" id="UP000018766"/>
    </source>
</evidence>
<dbReference type="AlphaFoldDB" id="V8G9R4"/>
<feature type="transmembrane region" description="Helical" evidence="1">
    <location>
        <begin position="23"/>
        <end position="45"/>
    </location>
</feature>
<reference evidence="2 3" key="1">
    <citation type="submission" date="2013-11" db="EMBL/GenBank/DDBJ databases">
        <title>Genomic analysis of Pelistega sp. HM-7.</title>
        <authorList>
            <person name="Kumbhare S.V."/>
            <person name="Shetty S.A."/>
            <person name="Sharma O."/>
            <person name="Dhotre D.P."/>
        </authorList>
    </citation>
    <scope>NUCLEOTIDE SEQUENCE [LARGE SCALE GENOMIC DNA]</scope>
    <source>
        <strain evidence="2 3">HM-7</strain>
    </source>
</reference>
<comment type="caution">
    <text evidence="2">The sequence shown here is derived from an EMBL/GenBank/DDBJ whole genome shotgun (WGS) entry which is preliminary data.</text>
</comment>
<keyword evidence="3" id="KW-1185">Reference proteome</keyword>
<sequence length="60" mass="7029">MDDQTLEERATRNIKLLRWSFKWIPLLWVLLFGSIVTVLISAIFFSETLIKIILEHPAAM</sequence>
<organism evidence="2 3">
    <name type="scientific">Pelistega indica</name>
    <dbReference type="NCBI Taxonomy" id="1414851"/>
    <lineage>
        <taxon>Bacteria</taxon>
        <taxon>Pseudomonadati</taxon>
        <taxon>Pseudomonadota</taxon>
        <taxon>Betaproteobacteria</taxon>
        <taxon>Burkholderiales</taxon>
        <taxon>Alcaligenaceae</taxon>
        <taxon>Pelistega</taxon>
    </lineage>
</organism>
<proteinExistence type="predicted"/>
<protein>
    <submittedName>
        <fullName evidence="2">Uncharacterized protein</fullName>
    </submittedName>
</protein>
<accession>V8G9R4</accession>
<dbReference type="RefSeq" id="WP_023949265.1">
    <property type="nucleotide sequence ID" value="NZ_AYSV01000013.1"/>
</dbReference>
<dbReference type="Proteomes" id="UP000018766">
    <property type="component" value="Unassembled WGS sequence"/>
</dbReference>
<gene>
    <name evidence="2" type="ORF">V757_01820</name>
</gene>